<feature type="repeat" description="TPR" evidence="8">
    <location>
        <begin position="699"/>
        <end position="732"/>
    </location>
</feature>
<dbReference type="AlphaFoldDB" id="A0A7S0NHP2"/>
<dbReference type="GO" id="GO:0016560">
    <property type="term" value="P:protein import into peroxisome matrix, docking"/>
    <property type="evidence" value="ECO:0007669"/>
    <property type="project" value="TreeGrafter"/>
</dbReference>
<name>A0A7S0NHP2_MICPS</name>
<feature type="compositionally biased region" description="Basic and acidic residues" evidence="9">
    <location>
        <begin position="368"/>
        <end position="387"/>
    </location>
</feature>
<evidence type="ECO:0000256" key="5">
    <source>
        <dbReference type="ARBA" id="ARBA00022737"/>
    </source>
</evidence>
<comment type="subcellular location">
    <subcellularLocation>
        <location evidence="2">Cytoplasm</location>
    </subcellularLocation>
    <subcellularLocation>
        <location evidence="1">Peroxisome</location>
    </subcellularLocation>
</comment>
<dbReference type="Pfam" id="PF13432">
    <property type="entry name" value="TPR_16"/>
    <property type="match status" value="2"/>
</dbReference>
<feature type="compositionally biased region" description="Pro residues" evidence="9">
    <location>
        <begin position="128"/>
        <end position="138"/>
    </location>
</feature>
<sequence length="837" mass="90125">MSLRDLVAGPGGGGSCAVPDERASSTNPLGRLADAVLGDRKGRHPEHVGPRGAGPGSAGSGAFADQFLSEQRLRGNLLGGDDAGFSALPGQYRGTPGDLREGGWAAEFQQQRGAPEGYLSRAPRDLGAPPPMTPPVAPEHPALTAALHSAVADPSIAPASASTPPPRDLTLTPREKTVIRNRSAILARHVHGMAPEHALRARLGAALSPLSIDPTPEGAMDGPRQFTMGGHPDGPALADASADSRAGWVHEFRRGENDQVQQPRFQHGRPLHHQHAQQQQQHQQQQRGARWADDFAAMSLAGGARDAGSNAVQWTEEYSGRRASPRVDEIGGEIAPAAADGGPDATADTWAEEFNAAMPGGEWAREFRREQDERDQGRTAGAERAHAPTEAQAETAAHAGRIAETMSSDQNPKFQNSQFLNFMSRMSRGETVVEGNDVVEVTPGGGVAAGERWGEEFARARGGGDWAAEFAAAGGPAADWARQFQRNQSVAQRGRDPAQGWADEFADVPEEWAAEFEEMKRGNPDWALENVWDQIESEGAALRNAERSHYQFTDPNPYLGRKDALEVGRDLFRRGVLSEAALALEAAVRADPKLVEGWRLLGTVHAENDDDRKAIAAMTKANEADPNNLEVLLSLGVSHTNELDQDEAVGHMRAWLRNQPRFRALEAEHASALGPGGVDTPASVLELFKRAASAAPRDADVHAVLGVLAHLCRDYDAAVDAFNRALDIAPHDYSMWNKLGATQANSARSADAMAAYQRALDLKPNYVRAWCNMGIAFANQGKYADSVAYYVRALSLNPQAESAWGYLRISLGCCGRIELMEAVDRKDLELLQREFPL</sequence>
<evidence type="ECO:0000256" key="9">
    <source>
        <dbReference type="SAM" id="MobiDB-lite"/>
    </source>
</evidence>
<evidence type="ECO:0000256" key="3">
    <source>
        <dbReference type="ARBA" id="ARBA00005348"/>
    </source>
</evidence>
<feature type="region of interest" description="Disordered" evidence="9">
    <location>
        <begin position="368"/>
        <end position="397"/>
    </location>
</feature>
<dbReference type="GO" id="GO:0005052">
    <property type="term" value="F:peroxisome matrix targeting signal-1 binding"/>
    <property type="evidence" value="ECO:0007669"/>
    <property type="project" value="TreeGrafter"/>
</dbReference>
<dbReference type="InterPro" id="IPR019734">
    <property type="entry name" value="TPR_rpt"/>
</dbReference>
<keyword evidence="7" id="KW-0576">Peroxisome</keyword>
<feature type="region of interest" description="Disordered" evidence="9">
    <location>
        <begin position="117"/>
        <end position="139"/>
    </location>
</feature>
<feature type="region of interest" description="Disordered" evidence="9">
    <location>
        <begin position="1"/>
        <end position="65"/>
    </location>
</feature>
<evidence type="ECO:0000256" key="4">
    <source>
        <dbReference type="ARBA" id="ARBA00022490"/>
    </source>
</evidence>
<feature type="repeat" description="TPR" evidence="8">
    <location>
        <begin position="595"/>
        <end position="628"/>
    </location>
</feature>
<dbReference type="SMART" id="SM00028">
    <property type="entry name" value="TPR"/>
    <property type="match status" value="4"/>
</dbReference>
<dbReference type="InterPro" id="IPR024111">
    <property type="entry name" value="PEX5/PEX5L"/>
</dbReference>
<dbReference type="GO" id="GO:0005829">
    <property type="term" value="C:cytosol"/>
    <property type="evidence" value="ECO:0007669"/>
    <property type="project" value="TreeGrafter"/>
</dbReference>
<dbReference type="Pfam" id="PF00515">
    <property type="entry name" value="TPR_1"/>
    <property type="match status" value="1"/>
</dbReference>
<dbReference type="PROSITE" id="PS50293">
    <property type="entry name" value="TPR_REGION"/>
    <property type="match status" value="1"/>
</dbReference>
<evidence type="ECO:0000256" key="8">
    <source>
        <dbReference type="PROSITE-ProRule" id="PRU00339"/>
    </source>
</evidence>
<feature type="compositionally biased region" description="Basic and acidic residues" evidence="9">
    <location>
        <begin position="37"/>
        <end position="49"/>
    </location>
</feature>
<proteinExistence type="inferred from homology"/>
<feature type="compositionally biased region" description="Basic residues" evidence="9">
    <location>
        <begin position="266"/>
        <end position="275"/>
    </location>
</feature>
<comment type="similarity">
    <text evidence="3">Belongs to the peroxisomal targeting signal receptor family.</text>
</comment>
<evidence type="ECO:0000313" key="10">
    <source>
        <dbReference type="EMBL" id="CAD8513712.1"/>
    </source>
</evidence>
<dbReference type="PROSITE" id="PS51257">
    <property type="entry name" value="PROKAR_LIPOPROTEIN"/>
    <property type="match status" value="1"/>
</dbReference>
<reference evidence="10" key="1">
    <citation type="submission" date="2021-01" db="EMBL/GenBank/DDBJ databases">
        <authorList>
            <person name="Corre E."/>
            <person name="Pelletier E."/>
            <person name="Niang G."/>
            <person name="Scheremetjew M."/>
            <person name="Finn R."/>
            <person name="Kale V."/>
            <person name="Holt S."/>
            <person name="Cochrane G."/>
            <person name="Meng A."/>
            <person name="Brown T."/>
            <person name="Cohen L."/>
        </authorList>
    </citation>
    <scope>NUCLEOTIDE SEQUENCE</scope>
    <source>
        <strain evidence="10">CCMP1723</strain>
    </source>
</reference>
<dbReference type="Pfam" id="PF13181">
    <property type="entry name" value="TPR_8"/>
    <property type="match status" value="1"/>
</dbReference>
<accession>A0A7S0NHP2</accession>
<feature type="region of interest" description="Disordered" evidence="9">
    <location>
        <begin position="256"/>
        <end position="290"/>
    </location>
</feature>
<feature type="repeat" description="TPR" evidence="8">
    <location>
        <begin position="733"/>
        <end position="766"/>
    </location>
</feature>
<dbReference type="SUPFAM" id="SSF48452">
    <property type="entry name" value="TPR-like"/>
    <property type="match status" value="1"/>
</dbReference>
<dbReference type="PANTHER" id="PTHR10130">
    <property type="entry name" value="PEROXISOMAL TARGETING SIGNAL 1 RECEPTOR PEX5"/>
    <property type="match status" value="1"/>
</dbReference>
<organism evidence="10">
    <name type="scientific">Micromonas pusilla</name>
    <name type="common">Picoplanktonic green alga</name>
    <name type="synonym">Chromulina pusilla</name>
    <dbReference type="NCBI Taxonomy" id="38833"/>
    <lineage>
        <taxon>Eukaryota</taxon>
        <taxon>Viridiplantae</taxon>
        <taxon>Chlorophyta</taxon>
        <taxon>Mamiellophyceae</taxon>
        <taxon>Mamiellales</taxon>
        <taxon>Mamiellaceae</taxon>
        <taxon>Micromonas</taxon>
    </lineage>
</organism>
<protein>
    <recommendedName>
        <fullName evidence="11">Peroxin-5</fullName>
    </recommendedName>
</protein>
<dbReference type="PANTHER" id="PTHR10130:SF0">
    <property type="entry name" value="GH08708P"/>
    <property type="match status" value="1"/>
</dbReference>
<evidence type="ECO:0000256" key="6">
    <source>
        <dbReference type="ARBA" id="ARBA00022803"/>
    </source>
</evidence>
<dbReference type="PROSITE" id="PS50005">
    <property type="entry name" value="TPR"/>
    <property type="match status" value="4"/>
</dbReference>
<dbReference type="Gene3D" id="1.25.40.10">
    <property type="entry name" value="Tetratricopeptide repeat domain"/>
    <property type="match status" value="1"/>
</dbReference>
<evidence type="ECO:0000256" key="2">
    <source>
        <dbReference type="ARBA" id="ARBA00004496"/>
    </source>
</evidence>
<keyword evidence="5" id="KW-0677">Repeat</keyword>
<gene>
    <name evidence="10" type="ORF">MCOM1403_LOCUS1137</name>
</gene>
<evidence type="ECO:0008006" key="11">
    <source>
        <dbReference type="Google" id="ProtNLM"/>
    </source>
</evidence>
<dbReference type="InterPro" id="IPR011990">
    <property type="entry name" value="TPR-like_helical_dom_sf"/>
</dbReference>
<evidence type="ECO:0000256" key="1">
    <source>
        <dbReference type="ARBA" id="ARBA00004275"/>
    </source>
</evidence>
<evidence type="ECO:0000256" key="7">
    <source>
        <dbReference type="ARBA" id="ARBA00023140"/>
    </source>
</evidence>
<feature type="repeat" description="TPR" evidence="8">
    <location>
        <begin position="767"/>
        <end position="800"/>
    </location>
</feature>
<keyword evidence="4" id="KW-0963">Cytoplasm</keyword>
<keyword evidence="6 8" id="KW-0802">TPR repeat</keyword>
<dbReference type="EMBL" id="HBEQ01001430">
    <property type="protein sequence ID" value="CAD8513712.1"/>
    <property type="molecule type" value="Transcribed_RNA"/>
</dbReference>
<dbReference type="GO" id="GO:0005778">
    <property type="term" value="C:peroxisomal membrane"/>
    <property type="evidence" value="ECO:0007669"/>
    <property type="project" value="TreeGrafter"/>
</dbReference>
<feature type="compositionally biased region" description="Low complexity" evidence="9">
    <location>
        <begin position="276"/>
        <end position="286"/>
    </location>
</feature>